<evidence type="ECO:0000313" key="5">
    <source>
        <dbReference type="Proteomes" id="UP001200145"/>
    </source>
</evidence>
<feature type="transmembrane region" description="Helical" evidence="2">
    <location>
        <begin position="140"/>
        <end position="157"/>
    </location>
</feature>
<keyword evidence="1" id="KW-0679">Respiratory chain</keyword>
<evidence type="ECO:0000313" key="4">
    <source>
        <dbReference type="EMBL" id="MCF1716683.1"/>
    </source>
</evidence>
<feature type="transmembrane region" description="Helical" evidence="2">
    <location>
        <begin position="189"/>
        <end position="208"/>
    </location>
</feature>
<dbReference type="Gene3D" id="1.20.210.10">
    <property type="entry name" value="Cytochrome c oxidase-like, subunit I domain"/>
    <property type="match status" value="1"/>
</dbReference>
<dbReference type="Proteomes" id="UP001200145">
    <property type="component" value="Unassembled WGS sequence"/>
</dbReference>
<protein>
    <submittedName>
        <fullName evidence="4">Cbb3-type cytochrome c oxidase subunit I</fullName>
    </submittedName>
</protein>
<dbReference type="PANTHER" id="PTHR10422">
    <property type="entry name" value="CYTOCHROME C OXIDASE SUBUNIT 1"/>
    <property type="match status" value="1"/>
</dbReference>
<dbReference type="InterPro" id="IPR023616">
    <property type="entry name" value="Cyt_c_oxase-like_su1_dom"/>
</dbReference>
<keyword evidence="1" id="KW-0249">Electron transport</keyword>
<keyword evidence="1" id="KW-0813">Transport</keyword>
<keyword evidence="5" id="KW-1185">Reference proteome</keyword>
<keyword evidence="2" id="KW-1133">Transmembrane helix</keyword>
<feature type="transmembrane region" description="Helical" evidence="2">
    <location>
        <begin position="109"/>
        <end position="128"/>
    </location>
</feature>
<sequence length="217" mass="25164">MKKILILLILSVLFTLFPLAIIWLEQNLAIGLNPFIGFLLLVLLLLLALGFILWIKKALDKHISFTPDMLFIAGAFSYLNLLLIQGVFFNNSTIDIYLHDTYYVLSYSYPIFIVAIVFVIFAIIYNRFEKIFKRKMKKGLGSAHFWITFLGLSYMLLPFQQIQYVDNPRRYIDYSNSDGMIPIDYQNSFITTLIIVIIVAQLLFIYNFSTSLIGNKK</sequence>
<organism evidence="4 5">
    <name type="scientific">Flavihumibacter fluminis</name>
    <dbReference type="NCBI Taxonomy" id="2909236"/>
    <lineage>
        <taxon>Bacteria</taxon>
        <taxon>Pseudomonadati</taxon>
        <taxon>Bacteroidota</taxon>
        <taxon>Chitinophagia</taxon>
        <taxon>Chitinophagales</taxon>
        <taxon>Chitinophagaceae</taxon>
        <taxon>Flavihumibacter</taxon>
    </lineage>
</organism>
<feature type="transmembrane region" description="Helical" evidence="2">
    <location>
        <begin position="67"/>
        <end position="89"/>
    </location>
</feature>
<gene>
    <name evidence="4" type="ORF">L0U88_18725</name>
</gene>
<accession>A0ABS9BLT0</accession>
<feature type="transmembrane region" description="Helical" evidence="2">
    <location>
        <begin position="34"/>
        <end position="55"/>
    </location>
</feature>
<dbReference type="EMBL" id="JAKEVY010000005">
    <property type="protein sequence ID" value="MCF1716683.1"/>
    <property type="molecule type" value="Genomic_DNA"/>
</dbReference>
<keyword evidence="2" id="KW-0812">Transmembrane</keyword>
<evidence type="ECO:0000256" key="2">
    <source>
        <dbReference type="SAM" id="Phobius"/>
    </source>
</evidence>
<dbReference type="SUPFAM" id="SSF81442">
    <property type="entry name" value="Cytochrome c oxidase subunit I-like"/>
    <property type="match status" value="1"/>
</dbReference>
<dbReference type="InterPro" id="IPR000883">
    <property type="entry name" value="Cyt_C_Oxase_1"/>
</dbReference>
<dbReference type="RefSeq" id="WP_234868048.1">
    <property type="nucleotide sequence ID" value="NZ_JAKEVY010000005.1"/>
</dbReference>
<dbReference type="InterPro" id="IPR036927">
    <property type="entry name" value="Cyt_c_oxase-like_su1_sf"/>
</dbReference>
<proteinExistence type="predicted"/>
<dbReference type="Pfam" id="PF00115">
    <property type="entry name" value="COX1"/>
    <property type="match status" value="1"/>
</dbReference>
<reference evidence="4 5" key="1">
    <citation type="submission" date="2022-01" db="EMBL/GenBank/DDBJ databases">
        <title>Flavihumibacter sp. nov., isolated from sediment of a river.</title>
        <authorList>
            <person name="Liu H."/>
        </authorList>
    </citation>
    <scope>NUCLEOTIDE SEQUENCE [LARGE SCALE GENOMIC DNA]</scope>
    <source>
        <strain evidence="4 5">RY-1</strain>
    </source>
</reference>
<comment type="caution">
    <text evidence="4">The sequence shown here is derived from an EMBL/GenBank/DDBJ whole genome shotgun (WGS) entry which is preliminary data.</text>
</comment>
<dbReference type="PANTHER" id="PTHR10422:SF18">
    <property type="entry name" value="CYTOCHROME C OXIDASE SUBUNIT 1"/>
    <property type="match status" value="1"/>
</dbReference>
<feature type="domain" description="Cytochrome oxidase subunit I profile" evidence="3">
    <location>
        <begin position="1"/>
        <end position="217"/>
    </location>
</feature>
<dbReference type="PROSITE" id="PS50855">
    <property type="entry name" value="COX1"/>
    <property type="match status" value="1"/>
</dbReference>
<keyword evidence="2" id="KW-0472">Membrane</keyword>
<name>A0ABS9BLT0_9BACT</name>
<evidence type="ECO:0000256" key="1">
    <source>
        <dbReference type="ARBA" id="ARBA00022660"/>
    </source>
</evidence>
<evidence type="ECO:0000259" key="3">
    <source>
        <dbReference type="PROSITE" id="PS50855"/>
    </source>
</evidence>